<dbReference type="SMART" id="SM00387">
    <property type="entry name" value="HATPase_c"/>
    <property type="match status" value="1"/>
</dbReference>
<protein>
    <recommendedName>
        <fullName evidence="6">Histidine kinase</fullName>
    </recommendedName>
</protein>
<dbReference type="SUPFAM" id="SSF55874">
    <property type="entry name" value="ATPase domain of HSP90 chaperone/DNA topoisomerase II/histidine kinase"/>
    <property type="match status" value="1"/>
</dbReference>
<dbReference type="AlphaFoldDB" id="A0A3B0UVK2"/>
<dbReference type="SMART" id="SM00388">
    <property type="entry name" value="HisKA"/>
    <property type="match status" value="1"/>
</dbReference>
<feature type="domain" description="Response regulatory" evidence="4">
    <location>
        <begin position="1"/>
        <end position="62"/>
    </location>
</feature>
<dbReference type="Pfam" id="PF00072">
    <property type="entry name" value="Response_reg"/>
    <property type="match status" value="1"/>
</dbReference>
<feature type="domain" description="Histidine kinase" evidence="3">
    <location>
        <begin position="109"/>
        <end position="321"/>
    </location>
</feature>
<evidence type="ECO:0008006" key="6">
    <source>
        <dbReference type="Google" id="ProtNLM"/>
    </source>
</evidence>
<dbReference type="InterPro" id="IPR003594">
    <property type="entry name" value="HATPase_dom"/>
</dbReference>
<dbReference type="CDD" id="cd00075">
    <property type="entry name" value="HATPase"/>
    <property type="match status" value="1"/>
</dbReference>
<organism evidence="5">
    <name type="scientific">hydrothermal vent metagenome</name>
    <dbReference type="NCBI Taxonomy" id="652676"/>
    <lineage>
        <taxon>unclassified sequences</taxon>
        <taxon>metagenomes</taxon>
        <taxon>ecological metagenomes</taxon>
    </lineage>
</organism>
<dbReference type="InterPro" id="IPR001789">
    <property type="entry name" value="Sig_transdc_resp-reg_receiver"/>
</dbReference>
<accession>A0A3B0UVK2</accession>
<dbReference type="PANTHER" id="PTHR43547:SF2">
    <property type="entry name" value="HYBRID SIGNAL TRANSDUCTION HISTIDINE KINASE C"/>
    <property type="match status" value="1"/>
</dbReference>
<dbReference type="CDD" id="cd00082">
    <property type="entry name" value="HisKA"/>
    <property type="match status" value="1"/>
</dbReference>
<dbReference type="SUPFAM" id="SSF47384">
    <property type="entry name" value="Homodimeric domain of signal transducing histidine kinase"/>
    <property type="match status" value="1"/>
</dbReference>
<evidence type="ECO:0000259" key="3">
    <source>
        <dbReference type="PROSITE" id="PS50109"/>
    </source>
</evidence>
<evidence type="ECO:0000259" key="4">
    <source>
        <dbReference type="PROSITE" id="PS50110"/>
    </source>
</evidence>
<dbReference type="InterPro" id="IPR036890">
    <property type="entry name" value="HATPase_C_sf"/>
</dbReference>
<evidence type="ECO:0000256" key="2">
    <source>
        <dbReference type="SAM" id="Coils"/>
    </source>
</evidence>
<dbReference type="GO" id="GO:0000155">
    <property type="term" value="F:phosphorelay sensor kinase activity"/>
    <property type="evidence" value="ECO:0007669"/>
    <property type="project" value="InterPro"/>
</dbReference>
<keyword evidence="1" id="KW-0597">Phosphoprotein</keyword>
<sequence>MDGFEVCKILKENPETRDIPVIFLTAKADMNSIVKGFAVGGQDYITKPFNASELLARTETHIQLHEQKIALAKMNEILEEKVKERTLQLEKAYKRLNQLEKAKTDFLDIISHELRTPLNGITGLTTLLNLTKLSEEQQKYIHYLEDVANRLTRFSETALLITNLRANRSQPDFLPTQVKYIIESALKQFEENNRGKYQSVQLEMKEEDLLVAANTTLVKKSLEMLMDNACKYGGSDVNIRLSLSSNGNQIILSCSDDGPGFSKDSQKRLFELFSTGDVLHQEGTGLSLAAIKLIMDYHNGKIEVNNKKGGGALVRLIFNRE</sequence>
<dbReference type="InterPro" id="IPR036097">
    <property type="entry name" value="HisK_dim/P_sf"/>
</dbReference>
<reference evidence="5" key="1">
    <citation type="submission" date="2018-06" db="EMBL/GenBank/DDBJ databases">
        <authorList>
            <person name="Zhirakovskaya E."/>
        </authorList>
    </citation>
    <scope>NUCLEOTIDE SEQUENCE</scope>
</reference>
<gene>
    <name evidence="5" type="ORF">MNBD_BACTEROID07-1163</name>
</gene>
<name>A0A3B0UVK2_9ZZZZ</name>
<dbReference type="Pfam" id="PF00512">
    <property type="entry name" value="HisKA"/>
    <property type="match status" value="1"/>
</dbReference>
<dbReference type="Gene3D" id="3.30.565.10">
    <property type="entry name" value="Histidine kinase-like ATPase, C-terminal domain"/>
    <property type="match status" value="1"/>
</dbReference>
<dbReference type="InterPro" id="IPR004358">
    <property type="entry name" value="Sig_transdc_His_kin-like_C"/>
</dbReference>
<dbReference type="InterPro" id="IPR005467">
    <property type="entry name" value="His_kinase_dom"/>
</dbReference>
<dbReference type="Gene3D" id="3.40.50.2300">
    <property type="match status" value="1"/>
</dbReference>
<dbReference type="PROSITE" id="PS50110">
    <property type="entry name" value="RESPONSE_REGULATORY"/>
    <property type="match status" value="1"/>
</dbReference>
<dbReference type="PANTHER" id="PTHR43547">
    <property type="entry name" value="TWO-COMPONENT HISTIDINE KINASE"/>
    <property type="match status" value="1"/>
</dbReference>
<dbReference type="PRINTS" id="PR00344">
    <property type="entry name" value="BCTRLSENSOR"/>
</dbReference>
<dbReference type="EMBL" id="UOET01000267">
    <property type="protein sequence ID" value="VAW28629.1"/>
    <property type="molecule type" value="Genomic_DNA"/>
</dbReference>
<dbReference type="PROSITE" id="PS50109">
    <property type="entry name" value="HIS_KIN"/>
    <property type="match status" value="1"/>
</dbReference>
<evidence type="ECO:0000256" key="1">
    <source>
        <dbReference type="ARBA" id="ARBA00022553"/>
    </source>
</evidence>
<dbReference type="SUPFAM" id="SSF52172">
    <property type="entry name" value="CheY-like"/>
    <property type="match status" value="1"/>
</dbReference>
<feature type="coiled-coil region" evidence="2">
    <location>
        <begin position="75"/>
        <end position="102"/>
    </location>
</feature>
<dbReference type="Pfam" id="PF02518">
    <property type="entry name" value="HATPase_c"/>
    <property type="match status" value="1"/>
</dbReference>
<proteinExistence type="predicted"/>
<dbReference type="Gene3D" id="1.10.287.130">
    <property type="match status" value="1"/>
</dbReference>
<dbReference type="InterPro" id="IPR011006">
    <property type="entry name" value="CheY-like_superfamily"/>
</dbReference>
<dbReference type="InterPro" id="IPR003661">
    <property type="entry name" value="HisK_dim/P_dom"/>
</dbReference>
<evidence type="ECO:0000313" key="5">
    <source>
        <dbReference type="EMBL" id="VAW28629.1"/>
    </source>
</evidence>
<keyword evidence="2" id="KW-0175">Coiled coil</keyword>